<evidence type="ECO:0000313" key="4">
    <source>
        <dbReference type="Proteomes" id="UP000002457"/>
    </source>
</evidence>
<dbReference type="HOGENOM" id="CLU_056887_4_0_2"/>
<gene>
    <name evidence="3" type="ordered locus">Mpal_1513</name>
</gene>
<accession>B8GIL4</accession>
<protein>
    <submittedName>
        <fullName evidence="3">Formate dehydrogenase subunit FdhD</fullName>
    </submittedName>
</protein>
<dbReference type="PANTHER" id="PTHR30592">
    <property type="entry name" value="FORMATE DEHYDROGENASE"/>
    <property type="match status" value="1"/>
</dbReference>
<dbReference type="PANTHER" id="PTHR30592:SF1">
    <property type="entry name" value="SULFUR CARRIER PROTEIN FDHD"/>
    <property type="match status" value="1"/>
</dbReference>
<dbReference type="GeneID" id="7271058"/>
<dbReference type="KEGG" id="mpl:Mpal_1513"/>
<dbReference type="RefSeq" id="WP_012618146.1">
    <property type="nucleotide sequence ID" value="NC_011832.1"/>
</dbReference>
<dbReference type="eggNOG" id="arCOG04358">
    <property type="taxonomic scope" value="Archaea"/>
</dbReference>
<dbReference type="PIRSF" id="PIRSF015626">
    <property type="entry name" value="FdhD"/>
    <property type="match status" value="1"/>
</dbReference>
<dbReference type="SUPFAM" id="SSF53927">
    <property type="entry name" value="Cytidine deaminase-like"/>
    <property type="match status" value="1"/>
</dbReference>
<dbReference type="EMBL" id="CP001338">
    <property type="protein sequence ID" value="ACL16827.1"/>
    <property type="molecule type" value="Genomic_DNA"/>
</dbReference>
<evidence type="ECO:0000256" key="2">
    <source>
        <dbReference type="ARBA" id="ARBA00023150"/>
    </source>
</evidence>
<evidence type="ECO:0000313" key="3">
    <source>
        <dbReference type="EMBL" id="ACL16827.1"/>
    </source>
</evidence>
<keyword evidence="1" id="KW-0963">Cytoplasm</keyword>
<dbReference type="AlphaFoldDB" id="B8GIL4"/>
<dbReference type="GO" id="GO:0016783">
    <property type="term" value="F:sulfurtransferase activity"/>
    <property type="evidence" value="ECO:0007669"/>
    <property type="project" value="InterPro"/>
</dbReference>
<proteinExistence type="predicted"/>
<dbReference type="Gene3D" id="3.10.20.10">
    <property type="match status" value="1"/>
</dbReference>
<dbReference type="InterPro" id="IPR003786">
    <property type="entry name" value="FdhD"/>
</dbReference>
<reference evidence="3 4" key="1">
    <citation type="journal article" date="2015" name="Genome Announc.">
        <title>Complete Genome Sequence of Methanosphaerula palustris E1-9CT, a Hydrogenotrophic Methanogen Isolated from a Minerotrophic Fen Peatland.</title>
        <authorList>
            <person name="Cadillo-Quiroz H."/>
            <person name="Browne P."/>
            <person name="Kyrpides N."/>
            <person name="Woyke T."/>
            <person name="Goodwin L."/>
            <person name="Detter C."/>
            <person name="Yavitt J.B."/>
            <person name="Zinder S.H."/>
        </authorList>
    </citation>
    <scope>NUCLEOTIDE SEQUENCE [LARGE SCALE GENOMIC DNA]</scope>
    <source>
        <strain evidence="4">ATCC BAA-1556 / DSM 19958 / E1-9c</strain>
    </source>
</reference>
<organism evidence="3 4">
    <name type="scientific">Methanosphaerula palustris (strain ATCC BAA-1556 / DSM 19958 / E1-9c)</name>
    <dbReference type="NCBI Taxonomy" id="521011"/>
    <lineage>
        <taxon>Archaea</taxon>
        <taxon>Methanobacteriati</taxon>
        <taxon>Methanobacteriota</taxon>
        <taxon>Stenosarchaea group</taxon>
        <taxon>Methanomicrobia</taxon>
        <taxon>Methanomicrobiales</taxon>
        <taxon>Methanoregulaceae</taxon>
        <taxon>Methanosphaerula</taxon>
    </lineage>
</organism>
<dbReference type="GO" id="GO:0006777">
    <property type="term" value="P:Mo-molybdopterin cofactor biosynthetic process"/>
    <property type="evidence" value="ECO:0007669"/>
    <property type="project" value="UniProtKB-KW"/>
</dbReference>
<dbReference type="Proteomes" id="UP000002457">
    <property type="component" value="Chromosome"/>
</dbReference>
<keyword evidence="4" id="KW-1185">Reference proteome</keyword>
<dbReference type="Gene3D" id="3.40.140.10">
    <property type="entry name" value="Cytidine Deaminase, domain 2"/>
    <property type="match status" value="1"/>
</dbReference>
<dbReference type="InterPro" id="IPR016193">
    <property type="entry name" value="Cytidine_deaminase-like"/>
</dbReference>
<name>B8GIL4_METPE</name>
<dbReference type="STRING" id="521011.Mpal_1513"/>
<sequence>MVIAVPALRERRGSREAVTAEVVEEVPLVLTFNGRQIMSAMTVPGRPADLALGYLFSEQIIEGMDEVESVMVEGQAVKVLTHDPFRVVVSRRVVVSGCGGAAARIREQHLPVIATAMPLSAETIRTRVNDLLVAVPLAATGDLYAAALVMPDAVWSAEDHGLQNAVNRLIGRRLQEGAEADAWVAASGRITAEIVMTCAVAGFPVLASFGRATALAIDLAEKAGITLIGEVTGAGMIVYTHPERVVG</sequence>
<dbReference type="Pfam" id="PF02634">
    <property type="entry name" value="FdhD-NarQ"/>
    <property type="match status" value="1"/>
</dbReference>
<evidence type="ECO:0000256" key="1">
    <source>
        <dbReference type="ARBA" id="ARBA00022490"/>
    </source>
</evidence>
<keyword evidence="2" id="KW-0501">Molybdenum cofactor biosynthesis</keyword>